<keyword evidence="1" id="KW-0812">Transmembrane</keyword>
<protein>
    <submittedName>
        <fullName evidence="2">Uncharacterized protein</fullName>
    </submittedName>
</protein>
<evidence type="ECO:0000256" key="1">
    <source>
        <dbReference type="SAM" id="Phobius"/>
    </source>
</evidence>
<proteinExistence type="predicted"/>
<feature type="transmembrane region" description="Helical" evidence="1">
    <location>
        <begin position="106"/>
        <end position="124"/>
    </location>
</feature>
<keyword evidence="1" id="KW-0472">Membrane</keyword>
<sequence length="188" mass="19916">MSSLSSLSSLSLLPPLSSLSPLSSSLSGATSITTPSWTTLSPPISYCMLSMVWPSATAVTSLPLRVAELPPKTSILVAVLSVISIDVPPTAAPIRRSCAVFDFSRFILPPVTGILLLYTVMLFTSAKSLFVNSIICLEAFPAASSAIISKSIFALLFIFPISKVHSRSPVLNISDSMGFTFTPFSLKV</sequence>
<accession>A0A645F790</accession>
<feature type="transmembrane region" description="Helical" evidence="1">
    <location>
        <begin position="130"/>
        <end position="159"/>
    </location>
</feature>
<gene>
    <name evidence="2" type="ORF">SDC9_157370</name>
</gene>
<keyword evidence="1" id="KW-1133">Transmembrane helix</keyword>
<comment type="caution">
    <text evidence="2">The sequence shown here is derived from an EMBL/GenBank/DDBJ whole genome shotgun (WGS) entry which is preliminary data.</text>
</comment>
<name>A0A645F790_9ZZZZ</name>
<organism evidence="2">
    <name type="scientific">bioreactor metagenome</name>
    <dbReference type="NCBI Taxonomy" id="1076179"/>
    <lineage>
        <taxon>unclassified sequences</taxon>
        <taxon>metagenomes</taxon>
        <taxon>ecological metagenomes</taxon>
    </lineage>
</organism>
<reference evidence="2" key="1">
    <citation type="submission" date="2019-08" db="EMBL/GenBank/DDBJ databases">
        <authorList>
            <person name="Kucharzyk K."/>
            <person name="Murdoch R.W."/>
            <person name="Higgins S."/>
            <person name="Loffler F."/>
        </authorList>
    </citation>
    <scope>NUCLEOTIDE SEQUENCE</scope>
</reference>
<evidence type="ECO:0000313" key="2">
    <source>
        <dbReference type="EMBL" id="MPN10077.1"/>
    </source>
</evidence>
<dbReference type="AlphaFoldDB" id="A0A645F790"/>
<dbReference type="EMBL" id="VSSQ01056216">
    <property type="protein sequence ID" value="MPN10077.1"/>
    <property type="molecule type" value="Genomic_DNA"/>
</dbReference>